<dbReference type="AlphaFoldDB" id="A0A4V2IVK3"/>
<accession>A0A4V2IVK3</accession>
<evidence type="ECO:0000256" key="1">
    <source>
        <dbReference type="PROSITE-ProRule" id="PRU00703"/>
    </source>
</evidence>
<dbReference type="InterPro" id="IPR000644">
    <property type="entry name" value="CBS_dom"/>
</dbReference>
<gene>
    <name evidence="3" type="ORF">EWU20_09315</name>
</gene>
<keyword evidence="1" id="KW-0129">CBS domain</keyword>
<evidence type="ECO:0000259" key="2">
    <source>
        <dbReference type="PROSITE" id="PS51371"/>
    </source>
</evidence>
<name>A0A4V2IVK3_9BACT</name>
<dbReference type="InterPro" id="IPR046342">
    <property type="entry name" value="CBS_dom_sf"/>
</dbReference>
<comment type="caution">
    <text evidence="3">The sequence shown here is derived from an EMBL/GenBank/DDBJ whole genome shotgun (WGS) entry which is preliminary data.</text>
</comment>
<dbReference type="EMBL" id="SEWY01000004">
    <property type="protein sequence ID" value="TBH72015.1"/>
    <property type="molecule type" value="Genomic_DNA"/>
</dbReference>
<organism evidence="3 4">
    <name type="scientific">Aquirufa antheringensis</name>
    <dbReference type="NCBI Taxonomy" id="2516559"/>
    <lineage>
        <taxon>Bacteria</taxon>
        <taxon>Pseudomonadati</taxon>
        <taxon>Bacteroidota</taxon>
        <taxon>Cytophagia</taxon>
        <taxon>Cytophagales</taxon>
        <taxon>Flectobacillaceae</taxon>
        <taxon>Aquirufa</taxon>
    </lineage>
</organism>
<protein>
    <submittedName>
        <fullName evidence="3">CBS domain-containing protein</fullName>
    </submittedName>
</protein>
<sequence length="214" mass="24205">MLMLSHLNYDLPVLRLTDSVAKALKSLRTQGVNALAVVENKQFIGLVSDEILAQALSPDQSLSDLKAHFHPFHMEEEEDVLASLPWFDEPSFDLIAITNSEGLFRGYLTKNTAGNLLLNSGLENKNGGIIRIPFQASRDSLSTIIRIIEEEKGFVVRSFFQEPNVVLQVQTETFGKIISNLERHGIFIEKAFVFGEQLEVDQDRFDHLMRFIDL</sequence>
<dbReference type="Gene3D" id="3.10.580.10">
    <property type="entry name" value="CBS-domain"/>
    <property type="match status" value="1"/>
</dbReference>
<dbReference type="Proteomes" id="UP000293583">
    <property type="component" value="Unassembled WGS sequence"/>
</dbReference>
<dbReference type="SMART" id="SM00116">
    <property type="entry name" value="CBS"/>
    <property type="match status" value="1"/>
</dbReference>
<proteinExistence type="predicted"/>
<dbReference type="PROSITE" id="PS51371">
    <property type="entry name" value="CBS"/>
    <property type="match status" value="1"/>
</dbReference>
<evidence type="ECO:0000313" key="3">
    <source>
        <dbReference type="EMBL" id="TBH72015.1"/>
    </source>
</evidence>
<evidence type="ECO:0000313" key="4">
    <source>
        <dbReference type="Proteomes" id="UP000293583"/>
    </source>
</evidence>
<keyword evidence="4" id="KW-1185">Reference proteome</keyword>
<dbReference type="SUPFAM" id="SSF54631">
    <property type="entry name" value="CBS-domain pair"/>
    <property type="match status" value="1"/>
</dbReference>
<feature type="domain" description="CBS" evidence="2">
    <location>
        <begin position="3"/>
        <end position="65"/>
    </location>
</feature>
<dbReference type="Pfam" id="PF00571">
    <property type="entry name" value="CBS"/>
    <property type="match status" value="1"/>
</dbReference>
<reference evidence="3 4" key="1">
    <citation type="submission" date="2019-02" db="EMBL/GenBank/DDBJ databases">
        <title>Genome of a new Bacteroidetes strain.</title>
        <authorList>
            <person name="Pitt A."/>
        </authorList>
    </citation>
    <scope>NUCLEOTIDE SEQUENCE [LARGE SCALE GENOMIC DNA]</scope>
    <source>
        <strain evidence="3 4">103A-SOEBACH</strain>
    </source>
</reference>